<dbReference type="AlphaFoldDB" id="A0AAV0DCT7"/>
<dbReference type="Proteomes" id="UP001152523">
    <property type="component" value="Unassembled WGS sequence"/>
</dbReference>
<keyword evidence="2" id="KW-1185">Reference proteome</keyword>
<accession>A0AAV0DCT7</accession>
<dbReference type="EMBL" id="CAMAPF010000096">
    <property type="protein sequence ID" value="CAH9097901.1"/>
    <property type="molecule type" value="Genomic_DNA"/>
</dbReference>
<sequence length="136" mass="15434">MSRYISFLIALCFKKLHIPIISFPLLKIQSLTCSFIRINSTDAICAKSIQIPDSLNKIITLSTHLRPSSIQNFISSPLGFFSGTRTCGLNDTPKENVIALDVPRMKKQDVKIEGNSWVNYWSTREDQRLHVGTDFM</sequence>
<reference evidence="1" key="1">
    <citation type="submission" date="2022-07" db="EMBL/GenBank/DDBJ databases">
        <authorList>
            <person name="Macas J."/>
            <person name="Novak P."/>
            <person name="Neumann P."/>
        </authorList>
    </citation>
    <scope>NUCLEOTIDE SEQUENCE</scope>
</reference>
<name>A0AAV0DCT7_9ASTE</name>
<organism evidence="1 2">
    <name type="scientific">Cuscuta epithymum</name>
    <dbReference type="NCBI Taxonomy" id="186058"/>
    <lineage>
        <taxon>Eukaryota</taxon>
        <taxon>Viridiplantae</taxon>
        <taxon>Streptophyta</taxon>
        <taxon>Embryophyta</taxon>
        <taxon>Tracheophyta</taxon>
        <taxon>Spermatophyta</taxon>
        <taxon>Magnoliopsida</taxon>
        <taxon>eudicotyledons</taxon>
        <taxon>Gunneridae</taxon>
        <taxon>Pentapetalae</taxon>
        <taxon>asterids</taxon>
        <taxon>lamiids</taxon>
        <taxon>Solanales</taxon>
        <taxon>Convolvulaceae</taxon>
        <taxon>Cuscuteae</taxon>
        <taxon>Cuscuta</taxon>
        <taxon>Cuscuta subgen. Cuscuta</taxon>
    </lineage>
</organism>
<protein>
    <submittedName>
        <fullName evidence="1">Uncharacterized protein</fullName>
    </submittedName>
</protein>
<evidence type="ECO:0000313" key="1">
    <source>
        <dbReference type="EMBL" id="CAH9097901.1"/>
    </source>
</evidence>
<proteinExistence type="predicted"/>
<gene>
    <name evidence="1" type="ORF">CEPIT_LOCUS14192</name>
</gene>
<comment type="caution">
    <text evidence="1">The sequence shown here is derived from an EMBL/GenBank/DDBJ whole genome shotgun (WGS) entry which is preliminary data.</text>
</comment>
<evidence type="ECO:0000313" key="2">
    <source>
        <dbReference type="Proteomes" id="UP001152523"/>
    </source>
</evidence>